<dbReference type="EC" id="2.3.2.26" evidence="3"/>
<dbReference type="OrthoDB" id="8068875at2759"/>
<comment type="caution">
    <text evidence="8">The sequence shown here is derived from an EMBL/GenBank/DDBJ whole genome shotgun (WGS) entry which is preliminary data.</text>
</comment>
<dbReference type="GO" id="GO:0005737">
    <property type="term" value="C:cytoplasm"/>
    <property type="evidence" value="ECO:0007669"/>
    <property type="project" value="TreeGrafter"/>
</dbReference>
<protein>
    <recommendedName>
        <fullName evidence="3">HECT-type E3 ubiquitin transferase</fullName>
        <ecNumber evidence="3">2.3.2.26</ecNumber>
    </recommendedName>
</protein>
<evidence type="ECO:0000256" key="1">
    <source>
        <dbReference type="ARBA" id="ARBA00000885"/>
    </source>
</evidence>
<evidence type="ECO:0000256" key="3">
    <source>
        <dbReference type="ARBA" id="ARBA00012485"/>
    </source>
</evidence>
<feature type="domain" description="HECT" evidence="7">
    <location>
        <begin position="394"/>
        <end position="766"/>
    </location>
</feature>
<dbReference type="PROSITE" id="PS50237">
    <property type="entry name" value="HECT"/>
    <property type="match status" value="1"/>
</dbReference>
<dbReference type="InterPro" id="IPR050409">
    <property type="entry name" value="E3_ubiq-protein_ligase"/>
</dbReference>
<dbReference type="PANTHER" id="PTHR11254:SF424">
    <property type="entry name" value="E3 UBIQUITIN-PROTEIN LIGASE UPL5"/>
    <property type="match status" value="1"/>
</dbReference>
<comment type="pathway">
    <text evidence="2">Protein modification; protein ubiquitination.</text>
</comment>
<feature type="active site" description="Glycyl thioester intermediate" evidence="6">
    <location>
        <position position="732"/>
    </location>
</feature>
<dbReference type="InterPro" id="IPR035983">
    <property type="entry name" value="Hect_E3_ubiquitin_ligase"/>
</dbReference>
<sequence>MRSTGHPRSWQLVNDMVSDIYRLCTGGESLRLSHSLLSEVKEFMNMIPRDDMERAAGHLHVFKSADVPSALMVLLLSPIKGNKEIAEESIELILSNIEHLPKLTQNLCASMLLEFCRLLFNDTKHDDKHDELLYTSCRELYTSCRNKLGILLQNIAVAHDSRYFEYAKDSVIIEEFLPFVKDLSCTICEGLESNVNSLSTSGEDTEVVLKMPLLLTDIQDFTAFMLHIRRAIEYSIGGKSELPIKNLDDYANQIRSLFDMFLEMLAKINGRLKEEEHFLVLKGDAGKMETEGQCLSLMRELNSISKLFDGAPEKFASVMKSRRVALNSLIKYVKRGDDHRWVLDYKDVTDFESRRHLALLLLPEVREDYNENHEMLIDRLQILPESFEYIAREDPASLRNGLFMEFKNEEASGPGVLREWFCILCHHIFNRQHPLFLACANDQRRFFPNPGIQNDKVEMIIEGNDWKIPTMRIRSEEFTQIWASKVDPMHLDYFGFCGRVIALALMHKIQVGIVFDRLFFLQLAEQSVCLEDIRDADPCLYLSCKKILEMDTDIVDSDALGLTFVRDIEELGERKVVELCPGGKDIVVNSKNREKYVDSLIKHCFVTSISEQVARFVQGFDDIVSERGLRKLFFKGLDLEDFDRILYGSNGEICVKDWKAHTDYRGFKDTDIQICWFWKVVEDMSTEQRRVLLFFWTSVKYLPSEGFGGLGSRLCIVKTHESQHRLPSSHTCFYQICFPPYPSNDVMQNFLRIITQEHISCSFGTY</sequence>
<gene>
    <name evidence="8" type="ORF">GIB67_013360</name>
</gene>
<evidence type="ECO:0000256" key="6">
    <source>
        <dbReference type="PROSITE-ProRule" id="PRU00104"/>
    </source>
</evidence>
<comment type="catalytic activity">
    <reaction evidence="1">
        <text>S-ubiquitinyl-[E2 ubiquitin-conjugating enzyme]-L-cysteine + [acceptor protein]-L-lysine = [E2 ubiquitin-conjugating enzyme]-L-cysteine + N(6)-ubiquitinyl-[acceptor protein]-L-lysine.</text>
        <dbReference type="EC" id="2.3.2.26"/>
    </reaction>
</comment>
<evidence type="ECO:0000256" key="4">
    <source>
        <dbReference type="ARBA" id="ARBA00022679"/>
    </source>
</evidence>
<dbReference type="Gene3D" id="3.90.1750.10">
    <property type="entry name" value="Hect, E3 ligase catalytic domains"/>
    <property type="match status" value="1"/>
</dbReference>
<dbReference type="GO" id="GO:0000209">
    <property type="term" value="P:protein polyubiquitination"/>
    <property type="evidence" value="ECO:0007669"/>
    <property type="project" value="TreeGrafter"/>
</dbReference>
<dbReference type="SMART" id="SM00119">
    <property type="entry name" value="HECTc"/>
    <property type="match status" value="1"/>
</dbReference>
<name>A0A7J7LR11_9MAGN</name>
<dbReference type="Pfam" id="PF00632">
    <property type="entry name" value="HECT"/>
    <property type="match status" value="1"/>
</dbReference>
<dbReference type="SUPFAM" id="SSF56204">
    <property type="entry name" value="Hect, E3 ligase catalytic domain"/>
    <property type="match status" value="1"/>
</dbReference>
<dbReference type="FunFam" id="3.30.2410.10:FF:000020">
    <property type="entry name" value="E3 ubiquitin-protein ligase UPL5"/>
    <property type="match status" value="1"/>
</dbReference>
<keyword evidence="9" id="KW-1185">Reference proteome</keyword>
<evidence type="ECO:0000256" key="5">
    <source>
        <dbReference type="ARBA" id="ARBA00022786"/>
    </source>
</evidence>
<dbReference type="PANTHER" id="PTHR11254">
    <property type="entry name" value="HECT DOMAIN UBIQUITIN-PROTEIN LIGASE"/>
    <property type="match status" value="1"/>
</dbReference>
<dbReference type="AlphaFoldDB" id="A0A7J7LR11"/>
<evidence type="ECO:0000313" key="8">
    <source>
        <dbReference type="EMBL" id="KAF6145009.1"/>
    </source>
</evidence>
<dbReference type="GO" id="GO:0061630">
    <property type="term" value="F:ubiquitin protein ligase activity"/>
    <property type="evidence" value="ECO:0007669"/>
    <property type="project" value="UniProtKB-EC"/>
</dbReference>
<dbReference type="GO" id="GO:0006511">
    <property type="term" value="P:ubiquitin-dependent protein catabolic process"/>
    <property type="evidence" value="ECO:0007669"/>
    <property type="project" value="TreeGrafter"/>
</dbReference>
<reference evidence="8 9" key="1">
    <citation type="journal article" date="2020" name="IScience">
        <title>Genome Sequencing of the Endangered Kingdonia uniflora (Circaeasteraceae, Ranunculales) Reveals Potential Mechanisms of Evolutionary Specialization.</title>
        <authorList>
            <person name="Sun Y."/>
            <person name="Deng T."/>
            <person name="Zhang A."/>
            <person name="Moore M.J."/>
            <person name="Landis J.B."/>
            <person name="Lin N."/>
            <person name="Zhang H."/>
            <person name="Zhang X."/>
            <person name="Huang J."/>
            <person name="Zhang X."/>
            <person name="Sun H."/>
            <person name="Wang H."/>
        </authorList>
    </citation>
    <scope>NUCLEOTIDE SEQUENCE [LARGE SCALE GENOMIC DNA]</scope>
    <source>
        <strain evidence="8">TB1705</strain>
        <tissue evidence="8">Leaf</tissue>
    </source>
</reference>
<evidence type="ECO:0000259" key="7">
    <source>
        <dbReference type="PROSITE" id="PS50237"/>
    </source>
</evidence>
<dbReference type="Proteomes" id="UP000541444">
    <property type="component" value="Unassembled WGS sequence"/>
</dbReference>
<dbReference type="CDD" id="cd00078">
    <property type="entry name" value="HECTc"/>
    <property type="match status" value="1"/>
</dbReference>
<evidence type="ECO:0000256" key="2">
    <source>
        <dbReference type="ARBA" id="ARBA00004906"/>
    </source>
</evidence>
<proteinExistence type="predicted"/>
<accession>A0A7J7LR11</accession>
<organism evidence="8 9">
    <name type="scientific">Kingdonia uniflora</name>
    <dbReference type="NCBI Taxonomy" id="39325"/>
    <lineage>
        <taxon>Eukaryota</taxon>
        <taxon>Viridiplantae</taxon>
        <taxon>Streptophyta</taxon>
        <taxon>Embryophyta</taxon>
        <taxon>Tracheophyta</taxon>
        <taxon>Spermatophyta</taxon>
        <taxon>Magnoliopsida</taxon>
        <taxon>Ranunculales</taxon>
        <taxon>Circaeasteraceae</taxon>
        <taxon>Kingdonia</taxon>
    </lineage>
</organism>
<dbReference type="Gene3D" id="3.30.2160.10">
    <property type="entry name" value="Hect, E3 ligase catalytic domain"/>
    <property type="match status" value="1"/>
</dbReference>
<evidence type="ECO:0000313" key="9">
    <source>
        <dbReference type="Proteomes" id="UP000541444"/>
    </source>
</evidence>
<keyword evidence="4" id="KW-0808">Transferase</keyword>
<dbReference type="EMBL" id="JACGCM010002086">
    <property type="protein sequence ID" value="KAF6145009.1"/>
    <property type="molecule type" value="Genomic_DNA"/>
</dbReference>
<dbReference type="InterPro" id="IPR000569">
    <property type="entry name" value="HECT_dom"/>
</dbReference>
<dbReference type="Gene3D" id="3.30.2410.10">
    <property type="entry name" value="Hect, E3 ligase catalytic domain"/>
    <property type="match status" value="1"/>
</dbReference>
<keyword evidence="5 6" id="KW-0833">Ubl conjugation pathway</keyword>